<organism evidence="2 3">
    <name type="scientific">Mytilus coruscus</name>
    <name type="common">Sea mussel</name>
    <dbReference type="NCBI Taxonomy" id="42192"/>
    <lineage>
        <taxon>Eukaryota</taxon>
        <taxon>Metazoa</taxon>
        <taxon>Spiralia</taxon>
        <taxon>Lophotrochozoa</taxon>
        <taxon>Mollusca</taxon>
        <taxon>Bivalvia</taxon>
        <taxon>Autobranchia</taxon>
        <taxon>Pteriomorphia</taxon>
        <taxon>Mytilida</taxon>
        <taxon>Mytiloidea</taxon>
        <taxon>Mytilidae</taxon>
        <taxon>Mytilinae</taxon>
        <taxon>Mytilus</taxon>
    </lineage>
</organism>
<dbReference type="AlphaFoldDB" id="A0A6J8DU74"/>
<evidence type="ECO:0000313" key="2">
    <source>
        <dbReference type="EMBL" id="CAC5410824.1"/>
    </source>
</evidence>
<proteinExistence type="predicted"/>
<dbReference type="EMBL" id="CACVKT020007808">
    <property type="protein sequence ID" value="CAC5410824.1"/>
    <property type="molecule type" value="Genomic_DNA"/>
</dbReference>
<dbReference type="InterPro" id="IPR000477">
    <property type="entry name" value="RT_dom"/>
</dbReference>
<dbReference type="OrthoDB" id="6155763at2759"/>
<evidence type="ECO:0000313" key="3">
    <source>
        <dbReference type="Proteomes" id="UP000507470"/>
    </source>
</evidence>
<feature type="domain" description="Reverse transcriptase" evidence="1">
    <location>
        <begin position="1"/>
        <end position="166"/>
    </location>
</feature>
<evidence type="ECO:0000259" key="1">
    <source>
        <dbReference type="PROSITE" id="PS50878"/>
    </source>
</evidence>
<gene>
    <name evidence="2" type="ORF">MCOR_43982</name>
</gene>
<accession>A0A6J8DU74</accession>
<sequence length="375" mass="43214">MVLLDLSAAFDVIDHRILLERLSFPYGITGCTLEWIKSYLTDRHQRMVIGTTTSKKCHLTFGVPQGSVLGPKLYCLFSKPIGEIYRRHGMTYHCYADDTQVYMVIKPLDNWVNYFSKLELCLSDISSWMSTNMLKLNQDKTEMIIFTPKHLKASVPNFQLKVGNNVISSVSCVKNLGVYFDQHLTMERQVSAIVKSGHFHISNIGRIRSFITTTACKTLVNSLVTSRLDYGNILLNGINKTTMNRLQKVQNTAARLITRTRKHEHITAILADIHWLPVQYRPQYKIFTYVYCALNGIGPAYIRELVNLQVPNRSLRSSSTKQLTVPKVRTKTYGERQFDWAAASLWNKLPNSLRQRKFLECFKSQLKTHFYRIAF</sequence>
<reference evidence="2 3" key="1">
    <citation type="submission" date="2020-06" db="EMBL/GenBank/DDBJ databases">
        <authorList>
            <person name="Li R."/>
            <person name="Bekaert M."/>
        </authorList>
    </citation>
    <scope>NUCLEOTIDE SEQUENCE [LARGE SCALE GENOMIC DNA]</scope>
    <source>
        <strain evidence="3">wild</strain>
    </source>
</reference>
<name>A0A6J8DU74_MYTCO</name>
<protein>
    <recommendedName>
        <fullName evidence="1">Reverse transcriptase domain-containing protein</fullName>
    </recommendedName>
</protein>
<dbReference type="PANTHER" id="PTHR33332">
    <property type="entry name" value="REVERSE TRANSCRIPTASE DOMAIN-CONTAINING PROTEIN"/>
    <property type="match status" value="1"/>
</dbReference>
<keyword evidence="3" id="KW-1185">Reference proteome</keyword>
<dbReference type="PROSITE" id="PS50878">
    <property type="entry name" value="RT_POL"/>
    <property type="match status" value="1"/>
</dbReference>
<dbReference type="Pfam" id="PF00078">
    <property type="entry name" value="RVT_1"/>
    <property type="match status" value="1"/>
</dbReference>
<dbReference type="Proteomes" id="UP000507470">
    <property type="component" value="Unassembled WGS sequence"/>
</dbReference>